<keyword evidence="2 9" id="KW-0997">Cell inner membrane</keyword>
<protein>
    <recommendedName>
        <fullName evidence="9">Lipid A biosynthesis acyltransferase</fullName>
        <ecNumber evidence="9">2.3.1.241</ecNumber>
    </recommendedName>
    <alternativeName>
        <fullName evidence="9">Kdo(2)-lipid IV(A) acyltransferase</fullName>
    </alternativeName>
</protein>
<dbReference type="InterPro" id="IPR011920">
    <property type="entry name" value="Lipid_A_LpxL_LpxP"/>
</dbReference>
<reference evidence="10 11" key="1">
    <citation type="submission" date="2018-05" db="EMBL/GenBank/DDBJ databases">
        <title>Draft Genome Sequences for a Diverse set of 7 Haemophilus Species.</title>
        <authorList>
            <person name="Nichols M."/>
            <person name="Topaz N."/>
            <person name="Wang X."/>
            <person name="Wang X."/>
            <person name="Boxrud D."/>
        </authorList>
    </citation>
    <scope>NUCLEOTIDE SEQUENCE [LARGE SCALE GENOMIC DNA]</scope>
    <source>
        <strain evidence="10 11">C2008001710</strain>
    </source>
</reference>
<dbReference type="HAMAP" id="MF_01942">
    <property type="entry name" value="Lipid_A_LpxL_LpxP"/>
    <property type="match status" value="1"/>
</dbReference>
<evidence type="ECO:0000256" key="6">
    <source>
        <dbReference type="ARBA" id="ARBA00022989"/>
    </source>
</evidence>
<evidence type="ECO:0000256" key="9">
    <source>
        <dbReference type="HAMAP-Rule" id="MF_01942"/>
    </source>
</evidence>
<gene>
    <name evidence="9 10" type="primary">lpxL</name>
    <name evidence="10" type="ORF">DPV87_05515</name>
</gene>
<name>A0A369Z7H6_HAEPA</name>
<comment type="pathway">
    <text evidence="9">Bacterial outer membrane biogenesis; lipopolysaccharide biosynthesis.</text>
</comment>
<feature type="short sequence motif" description="HXXXXD motif" evidence="9">
    <location>
        <begin position="134"/>
        <end position="139"/>
    </location>
</feature>
<dbReference type="PANTHER" id="PTHR30606">
    <property type="entry name" value="LIPID A BIOSYNTHESIS LAUROYL ACYLTRANSFERASE"/>
    <property type="match status" value="1"/>
</dbReference>
<dbReference type="CDD" id="cd07984">
    <property type="entry name" value="LPLAT_LABLAT-like"/>
    <property type="match status" value="1"/>
</dbReference>
<dbReference type="PIRSF" id="PIRSF026649">
    <property type="entry name" value="MsbB"/>
    <property type="match status" value="1"/>
</dbReference>
<keyword evidence="4 9" id="KW-0812">Transmembrane</keyword>
<evidence type="ECO:0000313" key="10">
    <source>
        <dbReference type="EMBL" id="RDE91330.1"/>
    </source>
</evidence>
<dbReference type="NCBIfam" id="NF005340">
    <property type="entry name" value="PRK06860.1"/>
    <property type="match status" value="1"/>
</dbReference>
<evidence type="ECO:0000256" key="3">
    <source>
        <dbReference type="ARBA" id="ARBA00022679"/>
    </source>
</evidence>
<dbReference type="GO" id="GO:0009245">
    <property type="term" value="P:lipid A biosynthetic process"/>
    <property type="evidence" value="ECO:0007669"/>
    <property type="project" value="InterPro"/>
</dbReference>
<evidence type="ECO:0000256" key="4">
    <source>
        <dbReference type="ARBA" id="ARBA00022692"/>
    </source>
</evidence>
<dbReference type="GO" id="GO:0008913">
    <property type="term" value="F:Kdo2-lipid IVA acyltransferase activity"/>
    <property type="evidence" value="ECO:0007669"/>
    <property type="project" value="UniProtKB-EC"/>
</dbReference>
<comment type="subcellular location">
    <subcellularLocation>
        <location evidence="9">Cell inner membrane</location>
        <topology evidence="9">Single-pass membrane protein</topology>
    </subcellularLocation>
</comment>
<dbReference type="UniPathway" id="UPA00030"/>
<dbReference type="InterPro" id="IPR004960">
    <property type="entry name" value="LipA_acyltrans"/>
</dbReference>
<dbReference type="AlphaFoldDB" id="A0A369Z7H6"/>
<dbReference type="EMBL" id="QEPW01000008">
    <property type="protein sequence ID" value="RDE91330.1"/>
    <property type="molecule type" value="Genomic_DNA"/>
</dbReference>
<dbReference type="Proteomes" id="UP000253910">
    <property type="component" value="Unassembled WGS sequence"/>
</dbReference>
<proteinExistence type="inferred from homology"/>
<comment type="pathway">
    <text evidence="9">Glycolipid biosynthesis; KDO(2)-lipid A biosynthesis; KDO(2)-lipid A from CMP-3-deoxy-D-manno-octulosonate and lipid IV(A): step 3/4.</text>
</comment>
<keyword evidence="8 9" id="KW-0012">Acyltransferase</keyword>
<keyword evidence="5 9" id="KW-0448">Lipopolysaccharide biosynthesis</keyword>
<keyword evidence="7 9" id="KW-0472">Membrane</keyword>
<evidence type="ECO:0000256" key="2">
    <source>
        <dbReference type="ARBA" id="ARBA00022519"/>
    </source>
</evidence>
<keyword evidence="3 9" id="KW-0808">Transferase</keyword>
<evidence type="ECO:0000256" key="5">
    <source>
        <dbReference type="ARBA" id="ARBA00022985"/>
    </source>
</evidence>
<keyword evidence="1 9" id="KW-1003">Cell membrane</keyword>
<comment type="similarity">
    <text evidence="9">Belongs to the LpxL/LpxM/LpxP family.</text>
</comment>
<evidence type="ECO:0000256" key="7">
    <source>
        <dbReference type="ARBA" id="ARBA00023136"/>
    </source>
</evidence>
<dbReference type="GO" id="GO:0005886">
    <property type="term" value="C:plasma membrane"/>
    <property type="evidence" value="ECO:0007669"/>
    <property type="project" value="UniProtKB-SubCell"/>
</dbReference>
<evidence type="ECO:0000256" key="8">
    <source>
        <dbReference type="ARBA" id="ARBA00023315"/>
    </source>
</evidence>
<keyword evidence="6 9" id="KW-1133">Transmembrane helix</keyword>
<dbReference type="GO" id="GO:0036104">
    <property type="term" value="P:Kdo2-lipid A biosynthetic process"/>
    <property type="evidence" value="ECO:0007669"/>
    <property type="project" value="UniProtKB-UniRule"/>
</dbReference>
<dbReference type="EC" id="2.3.1.241" evidence="9"/>
<comment type="caution">
    <text evidence="10">The sequence shown here is derived from an EMBL/GenBank/DDBJ whole genome shotgun (WGS) entry which is preliminary data.</text>
</comment>
<dbReference type="GO" id="GO:0009103">
    <property type="term" value="P:lipopolysaccharide biosynthetic process"/>
    <property type="evidence" value="ECO:0007669"/>
    <property type="project" value="UniProtKB-UniRule"/>
</dbReference>
<dbReference type="RefSeq" id="WP_111315425.1">
    <property type="nucleotide sequence ID" value="NZ_QEPW01000008.1"/>
</dbReference>
<evidence type="ECO:0000256" key="1">
    <source>
        <dbReference type="ARBA" id="ARBA00022475"/>
    </source>
</evidence>
<dbReference type="UniPathway" id="UPA00360">
    <property type="reaction ID" value="UER00485"/>
</dbReference>
<dbReference type="PANTHER" id="PTHR30606:SF9">
    <property type="entry name" value="LIPID A BIOSYNTHESIS LAUROYLTRANSFERASE"/>
    <property type="match status" value="1"/>
</dbReference>
<accession>A0A369Z7H6</accession>
<sequence length="311" mass="35726">MKNEKLPQFQPHFLAPKYWGFWLGVAIWRSLLLLPYPILRHIGNGLGWLFSKLKVGKRRAAIARRNLELCFPEMPEQEREAILQENLRAVGMAIIETGMAWFWSDARIKKWSKVEGLNYLKENAQDGIIFVGVHFLTLELGARIVGLHHPGIGVYRPNDNPVLDWLQIKGRLKSNKDLLNRKDLRGMIKALRSGETIWYAPDHDYGRKNAVFVPFFAVQEAATTTGSYYLLKSTPNCKVVPFAPLRNKDGSGYTVSISPPVDFSDLSDEKAIAERMNKVVEKEILKGVEQYMWLHRRFKTRPTEDEPSLYS</sequence>
<organism evidence="10 11">
    <name type="scientific">Haemophilus parainfluenzae</name>
    <dbReference type="NCBI Taxonomy" id="729"/>
    <lineage>
        <taxon>Bacteria</taxon>
        <taxon>Pseudomonadati</taxon>
        <taxon>Pseudomonadota</taxon>
        <taxon>Gammaproteobacteria</taxon>
        <taxon>Pasteurellales</taxon>
        <taxon>Pasteurellaceae</taxon>
        <taxon>Haemophilus</taxon>
    </lineage>
</organism>
<dbReference type="NCBIfam" id="TIGR02207">
    <property type="entry name" value="lipid_A_htrB"/>
    <property type="match status" value="1"/>
</dbReference>
<dbReference type="SUPFAM" id="SSF69593">
    <property type="entry name" value="Glycerol-3-phosphate (1)-acyltransferase"/>
    <property type="match status" value="1"/>
</dbReference>
<comment type="catalytic activity">
    <reaction evidence="9">
        <text>an alpha-Kdo-(2-&gt;4)-alpha-Kdo-(2-&gt;6)-lipid IVA + a fatty acyl-[ACP] = an alpha-Kdo-(2-&gt;4)-alpha-Kdo-(2-&gt;6)-(acyl)-lipid IVA + holo-[ACP]</text>
        <dbReference type="Rhea" id="RHEA:69396"/>
        <dbReference type="Rhea" id="RHEA-COMP:9685"/>
        <dbReference type="Rhea" id="RHEA-COMP:14125"/>
        <dbReference type="ChEBI" id="CHEBI:64479"/>
        <dbReference type="ChEBI" id="CHEBI:138651"/>
        <dbReference type="ChEBI" id="CHEBI:176429"/>
        <dbReference type="ChEBI" id="CHEBI:176430"/>
        <dbReference type="EC" id="2.3.1.241"/>
    </reaction>
</comment>
<evidence type="ECO:0000313" key="11">
    <source>
        <dbReference type="Proteomes" id="UP000253910"/>
    </source>
</evidence>
<comment type="function">
    <text evidence="9">Catalyzes the transfer of an acyl chain from an acyl-[acyl-carrier-protein] (ACP) to a Kdo(2)-lipid IV(A) to form a Kdo(2)-(acyl)-lipid IV(A).</text>
</comment>
<dbReference type="Pfam" id="PF03279">
    <property type="entry name" value="Lip_A_acyltrans"/>
    <property type="match status" value="1"/>
</dbReference>